<dbReference type="Proteomes" id="UP001596472">
    <property type="component" value="Unassembled WGS sequence"/>
</dbReference>
<comment type="caution">
    <text evidence="1">The sequence shown here is derived from an EMBL/GenBank/DDBJ whole genome shotgun (WGS) entry which is preliminary data.</text>
</comment>
<proteinExistence type="predicted"/>
<keyword evidence="2" id="KW-1185">Reference proteome</keyword>
<evidence type="ECO:0000313" key="1">
    <source>
        <dbReference type="EMBL" id="MFC7339646.1"/>
    </source>
</evidence>
<dbReference type="EMBL" id="JBHTBS010000029">
    <property type="protein sequence ID" value="MFC7339646.1"/>
    <property type="molecule type" value="Genomic_DNA"/>
</dbReference>
<organism evidence="1 2">
    <name type="scientific">Haloferula chungangensis</name>
    <dbReference type="NCBI Taxonomy" id="1048331"/>
    <lineage>
        <taxon>Bacteria</taxon>
        <taxon>Pseudomonadati</taxon>
        <taxon>Verrucomicrobiota</taxon>
        <taxon>Verrucomicrobiia</taxon>
        <taxon>Verrucomicrobiales</taxon>
        <taxon>Verrucomicrobiaceae</taxon>
        <taxon>Haloferula</taxon>
    </lineage>
</organism>
<sequence length="151" mass="16733">MQLKRVSRADCYAVLESYQNKSDHADFSEEFGGFCQKVAGTIRECGATAVFSESAPDAADFLLPTEDSYPDDRTLVLVTFNGSKLTAEILFELSRLVQEHKPEYHIFIDGQVSHGKSFEIVLQPDGQVLGDESERTDLLGGLGFPKVIQKQ</sequence>
<gene>
    <name evidence="1" type="ORF">ACFQY0_20850</name>
</gene>
<protein>
    <submittedName>
        <fullName evidence="1">Uncharacterized protein</fullName>
    </submittedName>
</protein>
<accession>A0ABW2LB02</accession>
<name>A0ABW2LB02_9BACT</name>
<evidence type="ECO:0000313" key="2">
    <source>
        <dbReference type="Proteomes" id="UP001596472"/>
    </source>
</evidence>
<dbReference type="RefSeq" id="WP_379716862.1">
    <property type="nucleotide sequence ID" value="NZ_JBHTBS010000029.1"/>
</dbReference>
<reference evidence="2" key="1">
    <citation type="journal article" date="2019" name="Int. J. Syst. Evol. Microbiol.">
        <title>The Global Catalogue of Microorganisms (GCM) 10K type strain sequencing project: providing services to taxonomists for standard genome sequencing and annotation.</title>
        <authorList>
            <consortium name="The Broad Institute Genomics Platform"/>
            <consortium name="The Broad Institute Genome Sequencing Center for Infectious Disease"/>
            <person name="Wu L."/>
            <person name="Ma J."/>
        </authorList>
    </citation>
    <scope>NUCLEOTIDE SEQUENCE [LARGE SCALE GENOMIC DNA]</scope>
    <source>
        <strain evidence="2">CGMCC 4.1467</strain>
    </source>
</reference>